<dbReference type="EMBL" id="HBGA01097234">
    <property type="protein sequence ID" value="CAD9025102.1"/>
    <property type="molecule type" value="Transcribed_RNA"/>
</dbReference>
<dbReference type="AlphaFoldDB" id="A0A7S1IWN3"/>
<organism evidence="2">
    <name type="scientific">Eutreptiella gymnastica</name>
    <dbReference type="NCBI Taxonomy" id="73025"/>
    <lineage>
        <taxon>Eukaryota</taxon>
        <taxon>Discoba</taxon>
        <taxon>Euglenozoa</taxon>
        <taxon>Euglenida</taxon>
        <taxon>Spirocuta</taxon>
        <taxon>Euglenophyceae</taxon>
        <taxon>Eutreptiales</taxon>
        <taxon>Eutreptiaceae</taxon>
        <taxon>Eutreptiella</taxon>
    </lineage>
</organism>
<name>A0A7S1IWN3_9EUGL</name>
<evidence type="ECO:0000313" key="2">
    <source>
        <dbReference type="EMBL" id="CAD9025102.1"/>
    </source>
</evidence>
<evidence type="ECO:0000256" key="1">
    <source>
        <dbReference type="SAM" id="MobiDB-lite"/>
    </source>
</evidence>
<proteinExistence type="predicted"/>
<protein>
    <submittedName>
        <fullName evidence="2">Uncharacterized protein</fullName>
    </submittedName>
</protein>
<reference evidence="2" key="1">
    <citation type="submission" date="2021-01" db="EMBL/GenBank/DDBJ databases">
        <authorList>
            <person name="Corre E."/>
            <person name="Pelletier E."/>
            <person name="Niang G."/>
            <person name="Scheremetjew M."/>
            <person name="Finn R."/>
            <person name="Kale V."/>
            <person name="Holt S."/>
            <person name="Cochrane G."/>
            <person name="Meng A."/>
            <person name="Brown T."/>
            <person name="Cohen L."/>
        </authorList>
    </citation>
    <scope>NUCLEOTIDE SEQUENCE</scope>
    <source>
        <strain evidence="2">NIES-381</strain>
    </source>
</reference>
<sequence length="134" mass="14922">MSTPRIVSYSVKITAFIVWRWESDCQFFVAQGLAEVGQSISNTTSKVPPTLCSCAVTLFKAAYGHVMAKLIIPSPQGRMARDQNSRNRVGTGEGGSRNEKPSIKFPLPWYGMHSYGAGHHRSHHQRHTASTWFT</sequence>
<gene>
    <name evidence="2" type="ORF">EGYM00392_LOCUS36229</name>
</gene>
<accession>A0A7S1IWN3</accession>
<feature type="region of interest" description="Disordered" evidence="1">
    <location>
        <begin position="77"/>
        <end position="103"/>
    </location>
</feature>